<dbReference type="InterPro" id="IPR011006">
    <property type="entry name" value="CheY-like_superfamily"/>
</dbReference>
<dbReference type="Pfam" id="PF00072">
    <property type="entry name" value="Response_reg"/>
    <property type="match status" value="1"/>
</dbReference>
<feature type="modified residue" description="4-aspartylphosphate" evidence="2">
    <location>
        <position position="50"/>
    </location>
</feature>
<dbReference type="PROSITE" id="PS50110">
    <property type="entry name" value="RESPONSE_REGULATORY"/>
    <property type="match status" value="1"/>
</dbReference>
<accession>A0AAW9RNW1</accession>
<evidence type="ECO:0000256" key="2">
    <source>
        <dbReference type="PROSITE-ProRule" id="PRU00169"/>
    </source>
</evidence>
<dbReference type="SUPFAM" id="SSF52172">
    <property type="entry name" value="CheY-like"/>
    <property type="match status" value="1"/>
</dbReference>
<proteinExistence type="predicted"/>
<dbReference type="PANTHER" id="PTHR44591">
    <property type="entry name" value="STRESS RESPONSE REGULATOR PROTEIN 1"/>
    <property type="match status" value="1"/>
</dbReference>
<dbReference type="Proteomes" id="UP001378188">
    <property type="component" value="Unassembled WGS sequence"/>
</dbReference>
<sequence>MVSVVDDDDAVRIATTKLLRLHDFSAHAFSSAEELLESPRALDSDCLVTDVRMPGMSGVELQCRLQELGRRIPVVFVTAFPDRNLEARAEQLGAICVLTKPFDADALVDCLRTALSPTADSPES</sequence>
<evidence type="ECO:0000256" key="1">
    <source>
        <dbReference type="ARBA" id="ARBA00022553"/>
    </source>
</evidence>
<comment type="caution">
    <text evidence="4">The sequence shown here is derived from an EMBL/GenBank/DDBJ whole genome shotgun (WGS) entry which is preliminary data.</text>
</comment>
<evidence type="ECO:0000313" key="5">
    <source>
        <dbReference type="Proteomes" id="UP001378188"/>
    </source>
</evidence>
<reference evidence="4 5" key="1">
    <citation type="submission" date="2024-02" db="EMBL/GenBank/DDBJ databases">
        <title>Genome analysis and characterization of Microbaculum marinisediminis sp. nov., isolated from marine sediment.</title>
        <authorList>
            <person name="Du Z.-J."/>
            <person name="Ye Y.-Q."/>
            <person name="Zhang Z.-R."/>
            <person name="Yuan S.-M."/>
            <person name="Zhang X.-Y."/>
        </authorList>
    </citation>
    <scope>NUCLEOTIDE SEQUENCE [LARGE SCALE GENOMIC DNA]</scope>
    <source>
        <strain evidence="4 5">SDUM1044001</strain>
    </source>
</reference>
<dbReference type="InterPro" id="IPR050595">
    <property type="entry name" value="Bact_response_regulator"/>
</dbReference>
<evidence type="ECO:0000313" key="4">
    <source>
        <dbReference type="EMBL" id="MEJ8570664.1"/>
    </source>
</evidence>
<feature type="domain" description="Response regulatory" evidence="3">
    <location>
        <begin position="1"/>
        <end position="115"/>
    </location>
</feature>
<dbReference type="GO" id="GO:0000160">
    <property type="term" value="P:phosphorelay signal transduction system"/>
    <property type="evidence" value="ECO:0007669"/>
    <property type="project" value="InterPro"/>
</dbReference>
<dbReference type="RefSeq" id="WP_340328879.1">
    <property type="nucleotide sequence ID" value="NZ_JAZHOF010000002.1"/>
</dbReference>
<dbReference type="PANTHER" id="PTHR44591:SF25">
    <property type="entry name" value="CHEMOTAXIS TWO-COMPONENT RESPONSE REGULATOR"/>
    <property type="match status" value="1"/>
</dbReference>
<gene>
    <name evidence="4" type="ORF">V3328_04220</name>
</gene>
<name>A0AAW9RNW1_9HYPH</name>
<evidence type="ECO:0000259" key="3">
    <source>
        <dbReference type="PROSITE" id="PS50110"/>
    </source>
</evidence>
<keyword evidence="1 2" id="KW-0597">Phosphoprotein</keyword>
<dbReference type="AlphaFoldDB" id="A0AAW9RNW1"/>
<organism evidence="4 5">
    <name type="scientific">Microbaculum marinum</name>
    <dbReference type="NCBI Taxonomy" id="1764581"/>
    <lineage>
        <taxon>Bacteria</taxon>
        <taxon>Pseudomonadati</taxon>
        <taxon>Pseudomonadota</taxon>
        <taxon>Alphaproteobacteria</taxon>
        <taxon>Hyphomicrobiales</taxon>
        <taxon>Tepidamorphaceae</taxon>
        <taxon>Microbaculum</taxon>
    </lineage>
</organism>
<dbReference type="SMART" id="SM00448">
    <property type="entry name" value="REC"/>
    <property type="match status" value="1"/>
</dbReference>
<keyword evidence="5" id="KW-1185">Reference proteome</keyword>
<dbReference type="InterPro" id="IPR001789">
    <property type="entry name" value="Sig_transdc_resp-reg_receiver"/>
</dbReference>
<protein>
    <submittedName>
        <fullName evidence="4">Response regulator</fullName>
    </submittedName>
</protein>
<dbReference type="EMBL" id="JAZHOF010000002">
    <property type="protein sequence ID" value="MEJ8570664.1"/>
    <property type="molecule type" value="Genomic_DNA"/>
</dbReference>
<dbReference type="Gene3D" id="3.40.50.2300">
    <property type="match status" value="1"/>
</dbReference>